<dbReference type="PROSITE" id="PS51257">
    <property type="entry name" value="PROKAR_LIPOPROTEIN"/>
    <property type="match status" value="1"/>
</dbReference>
<evidence type="ECO:0000313" key="3">
    <source>
        <dbReference type="Proteomes" id="UP000010798"/>
    </source>
</evidence>
<feature type="chain" id="PRO_5003940464" evidence="1">
    <location>
        <begin position="32"/>
        <end position="115"/>
    </location>
</feature>
<sequence>MSLWNGRTSSIFGTAVLTVAALVGTGSTASACGFGRHCGYHHHRSAYYGGYGYGSYYSGYYAPRYTYATSYYAPQYVQPTSYYTPQQHVYPTSYYTPQQYVYPTTYYTAGRGFCW</sequence>
<reference evidence="2 3" key="1">
    <citation type="submission" date="2012-02" db="EMBL/GenBank/DDBJ databases">
        <title>Complete sequence of chromosome of Singulisphaera acidiphila DSM 18658.</title>
        <authorList>
            <consortium name="US DOE Joint Genome Institute (JGI-PGF)"/>
            <person name="Lucas S."/>
            <person name="Copeland A."/>
            <person name="Lapidus A."/>
            <person name="Glavina del Rio T."/>
            <person name="Dalin E."/>
            <person name="Tice H."/>
            <person name="Bruce D."/>
            <person name="Goodwin L."/>
            <person name="Pitluck S."/>
            <person name="Peters L."/>
            <person name="Ovchinnikova G."/>
            <person name="Chertkov O."/>
            <person name="Kyrpides N."/>
            <person name="Mavromatis K."/>
            <person name="Ivanova N."/>
            <person name="Brettin T."/>
            <person name="Detter J.C."/>
            <person name="Han C."/>
            <person name="Larimer F."/>
            <person name="Land M."/>
            <person name="Hauser L."/>
            <person name="Markowitz V."/>
            <person name="Cheng J.-F."/>
            <person name="Hugenholtz P."/>
            <person name="Woyke T."/>
            <person name="Wu D."/>
            <person name="Tindall B."/>
            <person name="Pomrenke H."/>
            <person name="Brambilla E."/>
            <person name="Klenk H.-P."/>
            <person name="Eisen J.A."/>
        </authorList>
    </citation>
    <scope>NUCLEOTIDE SEQUENCE [LARGE SCALE GENOMIC DNA]</scope>
    <source>
        <strain evidence="3">ATCC BAA-1392 / DSM 18658 / VKM B-2454 / MOB10</strain>
    </source>
</reference>
<protein>
    <submittedName>
        <fullName evidence="2">Uncharacterized protein</fullName>
    </submittedName>
</protein>
<keyword evidence="1" id="KW-0732">Signal</keyword>
<proteinExistence type="predicted"/>
<feature type="signal peptide" evidence="1">
    <location>
        <begin position="1"/>
        <end position="31"/>
    </location>
</feature>
<dbReference type="AlphaFoldDB" id="L0DP47"/>
<accession>L0DP47</accession>
<name>L0DP47_SINAD</name>
<dbReference type="RefSeq" id="WP_015250221.1">
    <property type="nucleotide sequence ID" value="NC_019892.1"/>
</dbReference>
<dbReference type="Proteomes" id="UP000010798">
    <property type="component" value="Chromosome"/>
</dbReference>
<gene>
    <name evidence="2" type="ordered locus">Sinac_7095</name>
</gene>
<dbReference type="KEGG" id="saci:Sinac_7095"/>
<dbReference type="HOGENOM" id="CLU_2107382_0_0_0"/>
<keyword evidence="3" id="KW-1185">Reference proteome</keyword>
<evidence type="ECO:0000313" key="2">
    <source>
        <dbReference type="EMBL" id="AGA31149.1"/>
    </source>
</evidence>
<dbReference type="EMBL" id="CP003364">
    <property type="protein sequence ID" value="AGA31149.1"/>
    <property type="molecule type" value="Genomic_DNA"/>
</dbReference>
<evidence type="ECO:0000256" key="1">
    <source>
        <dbReference type="SAM" id="SignalP"/>
    </source>
</evidence>
<organism evidence="2 3">
    <name type="scientific">Singulisphaera acidiphila (strain ATCC BAA-1392 / DSM 18658 / VKM B-2454 / MOB10)</name>
    <dbReference type="NCBI Taxonomy" id="886293"/>
    <lineage>
        <taxon>Bacteria</taxon>
        <taxon>Pseudomonadati</taxon>
        <taxon>Planctomycetota</taxon>
        <taxon>Planctomycetia</taxon>
        <taxon>Isosphaerales</taxon>
        <taxon>Isosphaeraceae</taxon>
        <taxon>Singulisphaera</taxon>
    </lineage>
</organism>